<dbReference type="EMBL" id="BOOG01000021">
    <property type="protein sequence ID" value="GIH70279.1"/>
    <property type="molecule type" value="Genomic_DNA"/>
</dbReference>
<evidence type="ECO:0000313" key="1">
    <source>
        <dbReference type="EMBL" id="GIH70279.1"/>
    </source>
</evidence>
<name>A0A8J3VYP6_9ACTN</name>
<dbReference type="RefSeq" id="WP_204015998.1">
    <property type="nucleotide sequence ID" value="NZ_BOOG01000021.1"/>
</dbReference>
<keyword evidence="2" id="KW-1185">Reference proteome</keyword>
<evidence type="ECO:0000313" key="2">
    <source>
        <dbReference type="Proteomes" id="UP000610966"/>
    </source>
</evidence>
<sequence length="53" mass="5540">MAINPDSEAFHAGWAAAADWPPLTEQEIARLVLILRPGGTPLLSPDTCKGVAA</sequence>
<dbReference type="AlphaFoldDB" id="A0A8J3VYP6"/>
<gene>
    <name evidence="1" type="ORF">Mth01_25320</name>
</gene>
<accession>A0A8J3VYP6</accession>
<organism evidence="1 2">
    <name type="scientific">Sphaerimonospora thailandensis</name>
    <dbReference type="NCBI Taxonomy" id="795644"/>
    <lineage>
        <taxon>Bacteria</taxon>
        <taxon>Bacillati</taxon>
        <taxon>Actinomycetota</taxon>
        <taxon>Actinomycetes</taxon>
        <taxon>Streptosporangiales</taxon>
        <taxon>Streptosporangiaceae</taxon>
        <taxon>Sphaerimonospora</taxon>
    </lineage>
</organism>
<comment type="caution">
    <text evidence="1">The sequence shown here is derived from an EMBL/GenBank/DDBJ whole genome shotgun (WGS) entry which is preliminary data.</text>
</comment>
<reference evidence="1" key="1">
    <citation type="submission" date="2021-01" db="EMBL/GenBank/DDBJ databases">
        <title>Whole genome shotgun sequence of Sphaerimonospora thailandensis NBRC 107569.</title>
        <authorList>
            <person name="Komaki H."/>
            <person name="Tamura T."/>
        </authorList>
    </citation>
    <scope>NUCLEOTIDE SEQUENCE</scope>
    <source>
        <strain evidence="1">NBRC 107569</strain>
    </source>
</reference>
<protein>
    <submittedName>
        <fullName evidence="1">Uncharacterized protein</fullName>
    </submittedName>
</protein>
<dbReference type="Proteomes" id="UP000610966">
    <property type="component" value="Unassembled WGS sequence"/>
</dbReference>
<proteinExistence type="predicted"/>